<dbReference type="AlphaFoldDB" id="A0A078KM34"/>
<dbReference type="InterPro" id="IPR009296">
    <property type="entry name" value="DUF951"/>
</dbReference>
<dbReference type="PATRIC" id="fig|29343.3.peg.458"/>
<dbReference type="KEGG" id="ccel:CCDG5_0439"/>
<dbReference type="EMBL" id="LM995447">
    <property type="protein sequence ID" value="CDZ23577.1"/>
    <property type="molecule type" value="Genomic_DNA"/>
</dbReference>
<sequence>MDIAVGDIIVMKKNHPCGCNRFIVLRIGVDFKIKCEKCGHEVMTPRVKIVKKIKNVIKENTASDSSNA</sequence>
<evidence type="ECO:0000313" key="2">
    <source>
        <dbReference type="Proteomes" id="UP000032431"/>
    </source>
</evidence>
<dbReference type="Pfam" id="PF06107">
    <property type="entry name" value="DUF951"/>
    <property type="match status" value="1"/>
</dbReference>
<dbReference type="PIRSF" id="PIRSF037263">
    <property type="entry name" value="DUF951_bac"/>
    <property type="match status" value="1"/>
</dbReference>
<proteinExistence type="predicted"/>
<dbReference type="PANTHER" id="PTHR38455:SF1">
    <property type="entry name" value="DUF951 DOMAIN-CONTAINING PROTEIN"/>
    <property type="match status" value="1"/>
</dbReference>
<keyword evidence="2" id="KW-1185">Reference proteome</keyword>
<reference evidence="2" key="1">
    <citation type="submission" date="2014-07" db="EMBL/GenBank/DDBJ databases">
        <authorList>
            <person name="Wibberg D."/>
        </authorList>
    </citation>
    <scope>NUCLEOTIDE SEQUENCE [LARGE SCALE GENOMIC DNA]</scope>
    <source>
        <strain evidence="2">DG5</strain>
    </source>
</reference>
<evidence type="ECO:0000313" key="1">
    <source>
        <dbReference type="EMBL" id="CDZ23577.1"/>
    </source>
</evidence>
<name>A0A078KM34_9FIRM</name>
<organism evidence="1 2">
    <name type="scientific">[Clostridium] cellulosi</name>
    <dbReference type="NCBI Taxonomy" id="29343"/>
    <lineage>
        <taxon>Bacteria</taxon>
        <taxon>Bacillati</taxon>
        <taxon>Bacillota</taxon>
        <taxon>Clostridia</taxon>
        <taxon>Eubacteriales</taxon>
        <taxon>Oscillospiraceae</taxon>
        <taxon>Oscillospiraceae incertae sedis</taxon>
    </lineage>
</organism>
<dbReference type="HOGENOM" id="CLU_180138_0_2_9"/>
<protein>
    <recommendedName>
        <fullName evidence="3">DUF951 domain-containing protein</fullName>
    </recommendedName>
</protein>
<accession>A0A078KM34</accession>
<dbReference type="STRING" id="29343.CCDG5_0439"/>
<dbReference type="Proteomes" id="UP000032431">
    <property type="component" value="Chromosome I"/>
</dbReference>
<evidence type="ECO:0008006" key="3">
    <source>
        <dbReference type="Google" id="ProtNLM"/>
    </source>
</evidence>
<dbReference type="PANTHER" id="PTHR38455">
    <property type="entry name" value="HYPOTHETICAL CYTOSOLIC PROTEIN"/>
    <property type="match status" value="1"/>
</dbReference>
<dbReference type="OrthoDB" id="9802710at2"/>
<gene>
    <name evidence="1" type="ORF">CCDG5_0439</name>
</gene>